<organism evidence="8 9">
    <name type="scientific">Hallerella porci</name>
    <dbReference type="NCBI Taxonomy" id="1945871"/>
    <lineage>
        <taxon>Bacteria</taxon>
        <taxon>Pseudomonadati</taxon>
        <taxon>Fibrobacterota</taxon>
        <taxon>Fibrobacteria</taxon>
        <taxon>Fibrobacterales</taxon>
        <taxon>Fibrobacteraceae</taxon>
        <taxon>Hallerella</taxon>
    </lineage>
</organism>
<evidence type="ECO:0000259" key="7">
    <source>
        <dbReference type="Pfam" id="PF16822"/>
    </source>
</evidence>
<dbReference type="Proteomes" id="UP000245523">
    <property type="component" value="Unassembled WGS sequence"/>
</dbReference>
<evidence type="ECO:0000256" key="3">
    <source>
        <dbReference type="ARBA" id="ARBA00022679"/>
    </source>
</evidence>
<feature type="domain" description="AlgX/AlgJ SGNH hydrolase-like" evidence="7">
    <location>
        <begin position="203"/>
        <end position="465"/>
    </location>
</feature>
<evidence type="ECO:0000256" key="6">
    <source>
        <dbReference type="ARBA" id="ARBA00022841"/>
    </source>
</evidence>
<dbReference type="InterPro" id="IPR031811">
    <property type="entry name" value="ALGX/ALGJ_SGNH-like"/>
</dbReference>
<evidence type="ECO:0000313" key="9">
    <source>
        <dbReference type="Proteomes" id="UP000245523"/>
    </source>
</evidence>
<dbReference type="RefSeq" id="WP_158256408.1">
    <property type="nucleotide sequence ID" value="NZ_JAXEIU010000053.1"/>
</dbReference>
<keyword evidence="6" id="KW-0016">Alginate biosynthesis</keyword>
<reference evidence="8 9" key="1">
    <citation type="submission" date="2018-05" db="EMBL/GenBank/DDBJ databases">
        <title>Animal gut microbial communities from fecal samples from Wisconsin, USA.</title>
        <authorList>
            <person name="Neumann A."/>
        </authorList>
    </citation>
    <scope>NUCLEOTIDE SEQUENCE [LARGE SCALE GENOMIC DNA]</scope>
    <source>
        <strain evidence="8 9">UWS4</strain>
    </source>
</reference>
<evidence type="ECO:0000256" key="5">
    <source>
        <dbReference type="ARBA" id="ARBA00022764"/>
    </source>
</evidence>
<evidence type="ECO:0000256" key="1">
    <source>
        <dbReference type="ARBA" id="ARBA00004418"/>
    </source>
</evidence>
<protein>
    <submittedName>
        <fullName evidence="8">Acetyltransferase AlgX (SGNH hydrolase-like protein)</fullName>
    </submittedName>
</protein>
<comment type="pathway">
    <text evidence="2">Glycan biosynthesis; alginate biosynthesis.</text>
</comment>
<evidence type="ECO:0000256" key="4">
    <source>
        <dbReference type="ARBA" id="ARBA00022729"/>
    </source>
</evidence>
<sequence length="481" mass="54640">MLLLPVSWELVHSIRTGEPFAPLDLVKDFLSPFSREKKLQKQSSEIQSDLQALVAEIETENGERSDSFTEMLSDLETKVQDFKRTLLEVNSLLPLDSTEESVQKISVFERLLGEWESEESVRDSLFKMAQDLQKNYAGISWSRIFDSWIHHGLFSGKYLRAYENRLEKENTFVKKTRPIYQTFSWKVLHDPGEKAVLADSNFLFYRQDVDFLVKPAPWKMDSLENPIEAVLDFRNELAKRGVELLVVVVPGKPSIYPEILNPILYGLSGLNISLGRRFVDTLQTLNVNVVNLYPVLQAAKQKDRAGDFLYLNTDTHWTPRGAKIAAKAIAEKVRKMPIANELPHENFTDSLVSADRTGDVATMADLEYAFPVQTVEAYQIKNAKGPRQNDFRKSKILILGDSYSRIYETDAPMSAGWISQFASELQTPVAAIVSDGGASTLVREKLARKSGVLKGKKLVVWEFVERDLRFGAEGWKKVRLE</sequence>
<keyword evidence="9" id="KW-1185">Reference proteome</keyword>
<gene>
    <name evidence="8" type="ORF">B0H50_101173</name>
</gene>
<accession>A0ABX5LS18</accession>
<keyword evidence="5" id="KW-0574">Periplasm</keyword>
<evidence type="ECO:0000313" key="8">
    <source>
        <dbReference type="EMBL" id="PWL04160.1"/>
    </source>
</evidence>
<dbReference type="EMBL" id="QGHD01000001">
    <property type="protein sequence ID" value="PWL04160.1"/>
    <property type="molecule type" value="Genomic_DNA"/>
</dbReference>
<keyword evidence="4" id="KW-0732">Signal</keyword>
<comment type="subcellular location">
    <subcellularLocation>
        <location evidence="1">Periplasm</location>
    </subcellularLocation>
</comment>
<comment type="caution">
    <text evidence="8">The sequence shown here is derived from an EMBL/GenBank/DDBJ whole genome shotgun (WGS) entry which is preliminary data.</text>
</comment>
<name>A0ABX5LS18_9BACT</name>
<evidence type="ECO:0000256" key="2">
    <source>
        <dbReference type="ARBA" id="ARBA00005182"/>
    </source>
</evidence>
<keyword evidence="3" id="KW-0808">Transferase</keyword>
<dbReference type="Pfam" id="PF16822">
    <property type="entry name" value="ALGX"/>
    <property type="match status" value="1"/>
</dbReference>
<proteinExistence type="predicted"/>